<name>A0A3B0URW4_9ZZZZ</name>
<gene>
    <name evidence="1" type="ORF">MNBD_BACTEROID01-1687</name>
</gene>
<dbReference type="EMBL" id="UOEP01000171">
    <property type="protein sequence ID" value="VAW22416.1"/>
    <property type="molecule type" value="Genomic_DNA"/>
</dbReference>
<sequence length="229" mass="26688">MKYINLFIFITIYMPSFNTYAQELYRIGNINELAGLSYFAKVEARDRLTGEGIKGSPYENEEFTNGFLVTINNTKYENIPLRLNIYNDGIEYQSKDGEILALYNKEIINHLMIGGSKYKYLPYAKGDRTYKTFFRVIEEGKASLLVRQRVIFREARPAADYKKPAPPTFKRQPDEYYIRLEDGLAQKVSGKKDLEIIFPPSVKAFIKRNKIKATRLDGLQKLVHYYNMN</sequence>
<accession>A0A3B0URW4</accession>
<reference evidence="1" key="1">
    <citation type="submission" date="2018-06" db="EMBL/GenBank/DDBJ databases">
        <authorList>
            <person name="Zhirakovskaya E."/>
        </authorList>
    </citation>
    <scope>NUCLEOTIDE SEQUENCE</scope>
</reference>
<organism evidence="1">
    <name type="scientific">hydrothermal vent metagenome</name>
    <dbReference type="NCBI Taxonomy" id="652676"/>
    <lineage>
        <taxon>unclassified sequences</taxon>
        <taxon>metagenomes</taxon>
        <taxon>ecological metagenomes</taxon>
    </lineage>
</organism>
<dbReference type="AlphaFoldDB" id="A0A3B0URW4"/>
<protein>
    <submittedName>
        <fullName evidence="1">Uncharacterized protein</fullName>
    </submittedName>
</protein>
<proteinExistence type="predicted"/>
<evidence type="ECO:0000313" key="1">
    <source>
        <dbReference type="EMBL" id="VAW22416.1"/>
    </source>
</evidence>